<organism evidence="1 2">
    <name type="scientific">Streptomyces populi</name>
    <dbReference type="NCBI Taxonomy" id="2058924"/>
    <lineage>
        <taxon>Bacteria</taxon>
        <taxon>Bacillati</taxon>
        <taxon>Actinomycetota</taxon>
        <taxon>Actinomycetes</taxon>
        <taxon>Kitasatosporales</taxon>
        <taxon>Streptomycetaceae</taxon>
        <taxon>Streptomyces</taxon>
    </lineage>
</organism>
<dbReference type="Proteomes" id="UP000236178">
    <property type="component" value="Unassembled WGS sequence"/>
</dbReference>
<dbReference type="OrthoDB" id="3881650at2"/>
<reference evidence="1 2" key="1">
    <citation type="submission" date="2017-12" db="EMBL/GenBank/DDBJ databases">
        <title>Streptomyces populusis sp. nov., a novel endophytic actinobacterium isolated from stems of Populus adenopoda Maxim.</title>
        <authorList>
            <person name="Wang Z."/>
        </authorList>
    </citation>
    <scope>NUCLEOTIDE SEQUENCE [LARGE SCALE GENOMIC DNA]</scope>
    <source>
        <strain evidence="1 2">A249</strain>
    </source>
</reference>
<keyword evidence="2" id="KW-1185">Reference proteome</keyword>
<proteinExistence type="predicted"/>
<sequence length="1336" mass="146667">MSAHYDALLEVREFAVAKTGLPRWFWRLSDRAGGLVAESAVDLARDEDAVRARRFRAFLTDPHAFMQHGRFGEPGEERMGRDLGDWLRRTVLTKRIWDGLTAHGPATVLLRLDPNGPEREVIGYPLVLAADGGGSLADRLVTFVHDIDPRRPAAPPDPARETRPLHVVGFFGRTATGEPLDLHAEQSQVLGTIENAAADGRGMDITRRALSYHVTKEQVGEHLGNARRGDNRQEADWAMILHLAGRGTPGTWSVGEGAHEHIPVTAQDLCGKLRGSGNDRRLRLVVMTTRPASSPSLADRLAMFRIPSHTEPEPGVTDSCSAVGGLAVDLAVQLGCPVLAFRHRISDQGAVALMVSLYDQLLTRGLSLPRALAAAIEECRDVLSPLDVAAPVLYGAQACGLTLNPPQPPRADELTYRSAPSLVGHHEPMWSASRVLARLAGDGHNGVVLHGMPGVGKTTCADELISLYQHRYRDVLRHVLGSPGDEPPDEVLRRFLRELLQLPAMRPYLDADGVTVEERLDEVMADDLEFERMSRAVEQRITGNTKEYALVALLDVGELTVARPQDARAVDDGPWRDPRWARLISAMTLPDAPGFRLLVTSPRPLRLDRDRLLDVPMPLPAPAEAFLHAQGLPSLGPLIDAAARDTADDEDRKLIHDVLSRAAGHPGLLRFADTVAGERDGRARLRRLADLDMDPRAWRGKEAEQPPSAWTGIEEWAHETMGCIPEEDPRHLLLLVLSRLRPRDLVLSFVDGGEPGLPAVVWAGLRRRRLGLPPEERTGEEDDGGGLHGETRELDDLVTALARDGLVSRTRRPGSSEVRIRIHPAVALAVDPRRRIGTEDGDVLRSEVDRIACRHTAGLAKRALRRRTHGGTADVLRLISSALPYLERVEDWSTYLLLVAALMTRSRRDRGLSDMVRRLERITGSIPQDDPDPGLSTMAQRLYGVFEDLKRGDRRPGLSALLGTGQGDPDVDGSPLAVAMSVVILSGLRDTGRLAVAERVGGDYLDRLVPGARVGLVASAVEVEVLRVLLDAGRLPEVLDRFPAAAEALADARFRGSVDTHWADGEILRQKLFTIRRDTHVQLAAEASGAAEGVHRDRARADHVLLGRCFVPDGEGTAGAVKRHLHLVEGCLLELEPRLHGDRNELTKLDNDLVAHVHDVELSGDIVLVAMTDSARARVQRAHAGLARAEGNGEAEGTAMKEACYYELNALRLFYAQGTPMDVGACHRRIGDDQLRCEEDRVRRDASAHHMYSALLGELTDAHVLRGREEDRERWRRDPSAPGGVDELCDRLRGAFRSPQDPADVPIEIDPKKFLLRMVDDEQDLASGFRRLLGDS</sequence>
<evidence type="ECO:0000313" key="2">
    <source>
        <dbReference type="Proteomes" id="UP000236178"/>
    </source>
</evidence>
<accession>A0A2I0SI46</accession>
<name>A0A2I0SI46_9ACTN</name>
<dbReference type="EMBL" id="PJOS01000070">
    <property type="protein sequence ID" value="PKT69588.1"/>
    <property type="molecule type" value="Genomic_DNA"/>
</dbReference>
<protein>
    <submittedName>
        <fullName evidence="1">Uncharacterized protein</fullName>
    </submittedName>
</protein>
<dbReference type="InterPro" id="IPR027417">
    <property type="entry name" value="P-loop_NTPase"/>
</dbReference>
<gene>
    <name evidence="1" type="ORF">CW362_28660</name>
</gene>
<dbReference type="SUPFAM" id="SSF52540">
    <property type="entry name" value="P-loop containing nucleoside triphosphate hydrolases"/>
    <property type="match status" value="1"/>
</dbReference>
<dbReference type="Gene3D" id="3.40.50.300">
    <property type="entry name" value="P-loop containing nucleotide triphosphate hydrolases"/>
    <property type="match status" value="1"/>
</dbReference>
<dbReference type="RefSeq" id="WP_103552510.1">
    <property type="nucleotide sequence ID" value="NZ_JBHJSK010000001.1"/>
</dbReference>
<evidence type="ECO:0000313" key="1">
    <source>
        <dbReference type="EMBL" id="PKT69588.1"/>
    </source>
</evidence>
<comment type="caution">
    <text evidence="1">The sequence shown here is derived from an EMBL/GenBank/DDBJ whole genome shotgun (WGS) entry which is preliminary data.</text>
</comment>